<reference evidence="2 3" key="1">
    <citation type="journal article" date="2015" name="Nature">
        <title>rRNA introns, odd ribosomes, and small enigmatic genomes across a large radiation of phyla.</title>
        <authorList>
            <person name="Brown C.T."/>
            <person name="Hug L.A."/>
            <person name="Thomas B.C."/>
            <person name="Sharon I."/>
            <person name="Castelle C.J."/>
            <person name="Singh A."/>
            <person name="Wilkins M.J."/>
            <person name="Williams K.H."/>
            <person name="Banfield J.F."/>
        </authorList>
    </citation>
    <scope>NUCLEOTIDE SEQUENCE [LARGE SCALE GENOMIC DNA]</scope>
</reference>
<sequence>MNINAMFKSPFGEIGKIGDLVSLFLNIAFVVSGLILLFFFIMGGIGMIASAGQSDPQKAEQAKKTVTSAIIGFVIVFASYWIVQLVGNITNVPILPNQ</sequence>
<dbReference type="Proteomes" id="UP000034774">
    <property type="component" value="Unassembled WGS sequence"/>
</dbReference>
<keyword evidence="1" id="KW-0472">Membrane</keyword>
<dbReference type="EMBL" id="LBVU01000003">
    <property type="protein sequence ID" value="KKQ92195.1"/>
    <property type="molecule type" value="Genomic_DNA"/>
</dbReference>
<evidence type="ECO:0000313" key="3">
    <source>
        <dbReference type="Proteomes" id="UP000034774"/>
    </source>
</evidence>
<dbReference type="AlphaFoldDB" id="A0A0G0LW08"/>
<proteinExistence type="predicted"/>
<keyword evidence="1" id="KW-1133">Transmembrane helix</keyword>
<feature type="transmembrane region" description="Helical" evidence="1">
    <location>
        <begin position="20"/>
        <end position="45"/>
    </location>
</feature>
<comment type="caution">
    <text evidence="2">The sequence shown here is derived from an EMBL/GenBank/DDBJ whole genome shotgun (WGS) entry which is preliminary data.</text>
</comment>
<evidence type="ECO:0000313" key="2">
    <source>
        <dbReference type="EMBL" id="KKQ92195.1"/>
    </source>
</evidence>
<gene>
    <name evidence="2" type="ORF">UT17_C0003G0218</name>
</gene>
<accession>A0A0G0LW08</accession>
<dbReference type="Pfam" id="PF18895">
    <property type="entry name" value="T4SS_pilin"/>
    <property type="match status" value="1"/>
</dbReference>
<evidence type="ECO:0000256" key="1">
    <source>
        <dbReference type="SAM" id="Phobius"/>
    </source>
</evidence>
<keyword evidence="1" id="KW-0812">Transmembrane</keyword>
<evidence type="ECO:0008006" key="4">
    <source>
        <dbReference type="Google" id="ProtNLM"/>
    </source>
</evidence>
<protein>
    <recommendedName>
        <fullName evidence="4">Integral membrane protein</fullName>
    </recommendedName>
</protein>
<dbReference type="STRING" id="1618572.UT17_C0003G0218"/>
<dbReference type="InterPro" id="IPR043993">
    <property type="entry name" value="T4SS_pilin"/>
</dbReference>
<feature type="transmembrane region" description="Helical" evidence="1">
    <location>
        <begin position="66"/>
        <end position="83"/>
    </location>
</feature>
<name>A0A0G0LW08_9BACT</name>
<organism evidence="2 3">
    <name type="scientific">Candidatus Woesebacteria bacterium GW2011_GWB1_39_10</name>
    <dbReference type="NCBI Taxonomy" id="1618572"/>
    <lineage>
        <taxon>Bacteria</taxon>
        <taxon>Candidatus Woeseibacteriota</taxon>
    </lineage>
</organism>